<evidence type="ECO:0000313" key="3">
    <source>
        <dbReference type="Proteomes" id="UP000613768"/>
    </source>
</evidence>
<proteinExistence type="predicted"/>
<dbReference type="Pfam" id="PF13649">
    <property type="entry name" value="Methyltransf_25"/>
    <property type="match status" value="1"/>
</dbReference>
<comment type="caution">
    <text evidence="2">The sequence shown here is derived from an EMBL/GenBank/DDBJ whole genome shotgun (WGS) entry which is preliminary data.</text>
</comment>
<dbReference type="Gene3D" id="3.40.50.150">
    <property type="entry name" value="Vaccinia Virus protein VP39"/>
    <property type="match status" value="1"/>
</dbReference>
<dbReference type="PANTHER" id="PTHR47473">
    <property type="entry name" value="BTA1P"/>
    <property type="match status" value="1"/>
</dbReference>
<dbReference type="InterPro" id="IPR029063">
    <property type="entry name" value="SAM-dependent_MTases_sf"/>
</dbReference>
<organism evidence="2 3">
    <name type="scientific">Pseudomarimonas arenosa</name>
    <dbReference type="NCBI Taxonomy" id="2774145"/>
    <lineage>
        <taxon>Bacteria</taxon>
        <taxon>Pseudomonadati</taxon>
        <taxon>Pseudomonadota</taxon>
        <taxon>Gammaproteobacteria</taxon>
        <taxon>Lysobacterales</taxon>
        <taxon>Lysobacteraceae</taxon>
        <taxon>Pseudomarimonas</taxon>
    </lineage>
</organism>
<dbReference type="SUPFAM" id="SSF53335">
    <property type="entry name" value="S-adenosyl-L-methionine-dependent methyltransferases"/>
    <property type="match status" value="1"/>
</dbReference>
<dbReference type="GO" id="GO:0008168">
    <property type="term" value="F:methyltransferase activity"/>
    <property type="evidence" value="ECO:0007669"/>
    <property type="project" value="UniProtKB-KW"/>
</dbReference>
<dbReference type="InterPro" id="IPR041698">
    <property type="entry name" value="Methyltransf_25"/>
</dbReference>
<dbReference type="PANTHER" id="PTHR47473:SF1">
    <property type="entry name" value="METHYLTRANSFERASE DOMAIN-CONTAINING PROTEIN"/>
    <property type="match status" value="1"/>
</dbReference>
<reference evidence="2 3" key="1">
    <citation type="submission" date="2020-09" db="EMBL/GenBank/DDBJ databases">
        <title>Pseudoxanthomonas sp. CAU 1598 isolated from sand of Yaerae Beach.</title>
        <authorList>
            <person name="Kim W."/>
        </authorList>
    </citation>
    <scope>NUCLEOTIDE SEQUENCE [LARGE SCALE GENOMIC DNA]</scope>
    <source>
        <strain evidence="2 3">CAU 1598</strain>
    </source>
</reference>
<dbReference type="CDD" id="cd02440">
    <property type="entry name" value="AdoMet_MTases"/>
    <property type="match status" value="1"/>
</dbReference>
<keyword evidence="2" id="KW-0808">Transferase</keyword>
<dbReference type="GO" id="GO:0032259">
    <property type="term" value="P:methylation"/>
    <property type="evidence" value="ECO:0007669"/>
    <property type="project" value="UniProtKB-KW"/>
</dbReference>
<gene>
    <name evidence="2" type="ORF">IFO71_10925</name>
</gene>
<feature type="domain" description="Methyltransferase" evidence="1">
    <location>
        <begin position="52"/>
        <end position="145"/>
    </location>
</feature>
<keyword evidence="2" id="KW-0489">Methyltransferase</keyword>
<evidence type="ECO:0000313" key="2">
    <source>
        <dbReference type="EMBL" id="MBD8526249.1"/>
    </source>
</evidence>
<keyword evidence="3" id="KW-1185">Reference proteome</keyword>
<evidence type="ECO:0000259" key="1">
    <source>
        <dbReference type="Pfam" id="PF13649"/>
    </source>
</evidence>
<dbReference type="AlphaFoldDB" id="A0AAW3ZL61"/>
<name>A0AAW3ZL61_9GAMM</name>
<sequence length="226" mass="25420">MLRGMPNSGPQQRRLEHFYSKQAADYDRFRQRLLPGRSELIASLPIALGARVVELGAGTGSNVGLFSPMQQRECQFELIDLCRPLLAEARRAHADKPNVRLIEGDAVTWQPDQPVDLVLMSYSLSMMPAPDLVVANAMRMLRPGGLLAVVDFYLSSAKAEPGRAQHSLAERLFWSRWFAHDGVVLGAERLALVQDACRESVLSERRHRLPYLPLLRVPYFLFRGQA</sequence>
<accession>A0AAW3ZL61</accession>
<dbReference type="EMBL" id="JACYTR010000019">
    <property type="protein sequence ID" value="MBD8526249.1"/>
    <property type="molecule type" value="Genomic_DNA"/>
</dbReference>
<protein>
    <submittedName>
        <fullName evidence="2">Class I SAM-dependent methyltransferase</fullName>
    </submittedName>
</protein>
<dbReference type="Proteomes" id="UP000613768">
    <property type="component" value="Unassembled WGS sequence"/>
</dbReference>